<comment type="caution">
    <text evidence="2">The sequence shown here is derived from an EMBL/GenBank/DDBJ whole genome shotgun (WGS) entry which is preliminary data.</text>
</comment>
<feature type="region of interest" description="Disordered" evidence="1">
    <location>
        <begin position="399"/>
        <end position="418"/>
    </location>
</feature>
<dbReference type="EMBL" id="PSZC01000010">
    <property type="protein sequence ID" value="PPJ37248.1"/>
    <property type="molecule type" value="Genomic_DNA"/>
</dbReference>
<dbReference type="PANTHER" id="PTHR34853">
    <property type="match status" value="1"/>
</dbReference>
<dbReference type="Proteomes" id="UP000239874">
    <property type="component" value="Unassembled WGS sequence"/>
</dbReference>
<dbReference type="Gene3D" id="1.10.260.130">
    <property type="match status" value="1"/>
</dbReference>
<evidence type="ECO:0008006" key="4">
    <source>
        <dbReference type="Google" id="ProtNLM"/>
    </source>
</evidence>
<protein>
    <recommendedName>
        <fullName evidence="4">Lipase</fullName>
    </recommendedName>
</protein>
<dbReference type="PANTHER" id="PTHR34853:SF1">
    <property type="entry name" value="LIPASE 5"/>
    <property type="match status" value="1"/>
</dbReference>
<name>A0A2S6APU5_9NOCA</name>
<dbReference type="Gene3D" id="3.40.50.1820">
    <property type="entry name" value="alpha/beta hydrolase"/>
    <property type="match status" value="1"/>
</dbReference>
<evidence type="ECO:0000256" key="1">
    <source>
        <dbReference type="SAM" id="MobiDB-lite"/>
    </source>
</evidence>
<evidence type="ECO:0000313" key="3">
    <source>
        <dbReference type="Proteomes" id="UP000239874"/>
    </source>
</evidence>
<organism evidence="2 3">
    <name type="scientific">Nocardia nova</name>
    <dbReference type="NCBI Taxonomy" id="37330"/>
    <lineage>
        <taxon>Bacteria</taxon>
        <taxon>Bacillati</taxon>
        <taxon>Actinomycetota</taxon>
        <taxon>Actinomycetes</taxon>
        <taxon>Mycobacteriales</taxon>
        <taxon>Nocardiaceae</taxon>
        <taxon>Nocardia</taxon>
    </lineage>
</organism>
<dbReference type="PIRSF" id="PIRSF029171">
    <property type="entry name" value="Esterase_LipA"/>
    <property type="match status" value="1"/>
</dbReference>
<accession>A0A2S6APU5</accession>
<dbReference type="InterPro" id="IPR029058">
    <property type="entry name" value="AB_hydrolase_fold"/>
</dbReference>
<dbReference type="InterPro" id="IPR005152">
    <property type="entry name" value="Lipase_secreted"/>
</dbReference>
<dbReference type="GO" id="GO:0004806">
    <property type="term" value="F:triacylglycerol lipase activity"/>
    <property type="evidence" value="ECO:0007669"/>
    <property type="project" value="InterPro"/>
</dbReference>
<dbReference type="GO" id="GO:0016042">
    <property type="term" value="P:lipid catabolic process"/>
    <property type="evidence" value="ECO:0007669"/>
    <property type="project" value="InterPro"/>
</dbReference>
<gene>
    <name evidence="2" type="ORF">C5E45_16510</name>
</gene>
<dbReference type="Pfam" id="PF03583">
    <property type="entry name" value="LIP"/>
    <property type="match status" value="1"/>
</dbReference>
<evidence type="ECO:0000313" key="2">
    <source>
        <dbReference type="EMBL" id="PPJ37248.1"/>
    </source>
</evidence>
<sequence length="418" mass="44472">MPRPHRVPPPAGRAGARHNSRQPLCHKSIHSQIEVLMSDFYTAPVLDRNHVPGELVRMRPAFVAQLPGAVAAWQIVYVSRDSQGALIPASGIVIIPDTDTGPEAMLVYYPAFKGLGGPCAPSRSLVVGADPDTADIAVLAEALRRGWVVAVPDGECLGLTGMGPHTFLAARAGGQIVLDLARAARLVPDLAGDDAGDSEKARFPLLAWGYADGGRAVAAAGELHAEYAPELDLRGLCAGAVVSDLAAVAHTVATGAYSALGVAGVIGLARAYPHLPLLDVLTEEGRELVAHADSLTVEHLLDWYRQPLAHWCRRPDPWNDAVWRWVLAEETLAHTAPTVPMRLYHGVEDQIVPVTAGRRTMIAYLQRGADVSWREYNCGHLATATEAHADAFAHLGETLSAPTGDGHEPMPCADTARA</sequence>
<proteinExistence type="predicted"/>
<dbReference type="AlphaFoldDB" id="A0A2S6APU5"/>
<reference evidence="2 3" key="1">
    <citation type="submission" date="2018-02" db="EMBL/GenBank/DDBJ databases">
        <title>8 Nocardia nova and 1 Nocardia cyriacigeorgica strain used for evolution to TMP-SMX.</title>
        <authorList>
            <person name="Mehta H."/>
            <person name="Weng J."/>
            <person name="Shamoo Y."/>
        </authorList>
    </citation>
    <scope>NUCLEOTIDE SEQUENCE [LARGE SCALE GENOMIC DNA]</scope>
    <source>
        <strain evidence="2 3">MDA3139</strain>
    </source>
</reference>
<feature type="region of interest" description="Disordered" evidence="1">
    <location>
        <begin position="1"/>
        <end position="23"/>
    </location>
</feature>
<dbReference type="SUPFAM" id="SSF53474">
    <property type="entry name" value="alpha/beta-Hydrolases"/>
    <property type="match status" value="1"/>
</dbReference>
<dbReference type="OrthoDB" id="9798122at2"/>